<proteinExistence type="predicted"/>
<evidence type="ECO:0000313" key="3">
    <source>
        <dbReference type="EMBL" id="AYC28669.1"/>
    </source>
</evidence>
<dbReference type="SMART" id="SM00267">
    <property type="entry name" value="GGDEF"/>
    <property type="match status" value="1"/>
</dbReference>
<name>A0A385YPL2_9BACL</name>
<dbReference type="CDD" id="cd01949">
    <property type="entry name" value="GGDEF"/>
    <property type="match status" value="1"/>
</dbReference>
<gene>
    <name evidence="3" type="ORF">D3873_01820</name>
</gene>
<keyword evidence="1" id="KW-0472">Membrane</keyword>
<keyword evidence="1" id="KW-1133">Transmembrane helix</keyword>
<feature type="transmembrane region" description="Helical" evidence="1">
    <location>
        <begin position="6"/>
        <end position="29"/>
    </location>
</feature>
<dbReference type="Gene3D" id="3.30.70.270">
    <property type="match status" value="1"/>
</dbReference>
<feature type="transmembrane region" description="Helical" evidence="1">
    <location>
        <begin position="41"/>
        <end position="60"/>
    </location>
</feature>
<protein>
    <submittedName>
        <fullName evidence="3">GGDEF domain-containing protein</fullName>
    </submittedName>
</protein>
<keyword evidence="1" id="KW-0812">Transmembrane</keyword>
<sequence>MQLSNFLIYFFAYILPASLMLAFSFIIIARNRASVEHWLGFLLMNAYTVLYMGEFIRHILPSASSGYIQTYITTPCGIFILSLGLHFFAKMSNFNEVLKRPLYPFAFYVPAVLVVLSAFLSNPHENVDQYIRNGPWIYIFYDRTYFITMIASALLVIPYYFMLRSGKNRVHSLRDERLMVFMSRIVIAVFFLTLALGLPFLDGILPPKPFYYVGILFGIGIMYSMYRFDFLTNNNDQYETIFELTPSIALIFNGDWRVDEWNVAAESYQLYQDMSFDTILEMYGATRYKSKLVTMFESGELIRDFPVDVQMPATEELRYFLVDGKRFLKNRKFAYFFLVRDVTEEREAREKLKFIAFHDQLTGVANRGAFVKLSETFIHDNPTRPAYFGLLDLDFFKAINDFYGHQMGDEVLKKTAKLLEEFVGSFGRVGRLGGDEFVFAILDNETFPTIASIENRLIAYFQVNALVVEDDVIPIVPSIGISRYPDEGRTYDDLYSLADLRMYKVKNERKIRRQNRQENATR</sequence>
<dbReference type="InterPro" id="IPR029787">
    <property type="entry name" value="Nucleotide_cyclase"/>
</dbReference>
<dbReference type="InterPro" id="IPR000160">
    <property type="entry name" value="GGDEF_dom"/>
</dbReference>
<feature type="domain" description="GGDEF" evidence="2">
    <location>
        <begin position="384"/>
        <end position="518"/>
    </location>
</feature>
<dbReference type="SUPFAM" id="SSF55073">
    <property type="entry name" value="Nucleotide cyclase"/>
    <property type="match status" value="1"/>
</dbReference>
<organism evidence="3 4">
    <name type="scientific">Paenisporosarcina cavernae</name>
    <dbReference type="NCBI Taxonomy" id="2320858"/>
    <lineage>
        <taxon>Bacteria</taxon>
        <taxon>Bacillati</taxon>
        <taxon>Bacillota</taxon>
        <taxon>Bacilli</taxon>
        <taxon>Bacillales</taxon>
        <taxon>Caryophanaceae</taxon>
        <taxon>Paenisporosarcina</taxon>
    </lineage>
</organism>
<dbReference type="Pfam" id="PF00990">
    <property type="entry name" value="GGDEF"/>
    <property type="match status" value="1"/>
</dbReference>
<dbReference type="Proteomes" id="UP000265725">
    <property type="component" value="Chromosome"/>
</dbReference>
<dbReference type="OrthoDB" id="9759607at2"/>
<dbReference type="PANTHER" id="PTHR44757:SF2">
    <property type="entry name" value="BIOFILM ARCHITECTURE MAINTENANCE PROTEIN MBAA"/>
    <property type="match status" value="1"/>
</dbReference>
<dbReference type="EMBL" id="CP032418">
    <property type="protein sequence ID" value="AYC28669.1"/>
    <property type="molecule type" value="Genomic_DNA"/>
</dbReference>
<reference evidence="4" key="1">
    <citation type="submission" date="2018-09" db="EMBL/GenBank/DDBJ databases">
        <authorList>
            <person name="Zhu H."/>
        </authorList>
    </citation>
    <scope>NUCLEOTIDE SEQUENCE [LARGE SCALE GENOMIC DNA]</scope>
    <source>
        <strain evidence="4">K2R23-3</strain>
    </source>
</reference>
<evidence type="ECO:0000259" key="2">
    <source>
        <dbReference type="PROSITE" id="PS50887"/>
    </source>
</evidence>
<accession>A0A385YPL2</accession>
<dbReference type="RefSeq" id="WP_119882414.1">
    <property type="nucleotide sequence ID" value="NZ_CP032418.1"/>
</dbReference>
<feature type="transmembrane region" description="Helical" evidence="1">
    <location>
        <begin position="101"/>
        <end position="120"/>
    </location>
</feature>
<keyword evidence="4" id="KW-1185">Reference proteome</keyword>
<dbReference type="Gene3D" id="3.30.450.20">
    <property type="entry name" value="PAS domain"/>
    <property type="match status" value="1"/>
</dbReference>
<feature type="transmembrane region" description="Helical" evidence="1">
    <location>
        <begin position="140"/>
        <end position="161"/>
    </location>
</feature>
<dbReference type="AlphaFoldDB" id="A0A385YPL2"/>
<dbReference type="NCBIfam" id="TIGR00254">
    <property type="entry name" value="GGDEF"/>
    <property type="match status" value="1"/>
</dbReference>
<feature type="transmembrane region" description="Helical" evidence="1">
    <location>
        <begin position="66"/>
        <end position="89"/>
    </location>
</feature>
<dbReference type="InterPro" id="IPR052155">
    <property type="entry name" value="Biofilm_reg_signaling"/>
</dbReference>
<dbReference type="PANTHER" id="PTHR44757">
    <property type="entry name" value="DIGUANYLATE CYCLASE DGCP"/>
    <property type="match status" value="1"/>
</dbReference>
<dbReference type="KEGG" id="paek:D3873_01820"/>
<evidence type="ECO:0000313" key="4">
    <source>
        <dbReference type="Proteomes" id="UP000265725"/>
    </source>
</evidence>
<dbReference type="InterPro" id="IPR043128">
    <property type="entry name" value="Rev_trsase/Diguanyl_cyclase"/>
</dbReference>
<feature type="transmembrane region" description="Helical" evidence="1">
    <location>
        <begin position="181"/>
        <end position="198"/>
    </location>
</feature>
<dbReference type="PROSITE" id="PS50887">
    <property type="entry name" value="GGDEF"/>
    <property type="match status" value="1"/>
</dbReference>
<evidence type="ECO:0000256" key="1">
    <source>
        <dbReference type="SAM" id="Phobius"/>
    </source>
</evidence>
<feature type="transmembrane region" description="Helical" evidence="1">
    <location>
        <begin position="210"/>
        <end position="228"/>
    </location>
</feature>